<comment type="cofactor">
    <cofactor evidence="1">
        <name>Mg(2+)</name>
        <dbReference type="ChEBI" id="CHEBI:18420"/>
    </cofactor>
</comment>
<dbReference type="InterPro" id="IPR043128">
    <property type="entry name" value="Rev_trsase/Diguanyl_cyclase"/>
</dbReference>
<keyword evidence="4" id="KW-0472">Membrane</keyword>
<dbReference type="RefSeq" id="WP_081150139.1">
    <property type="nucleotide sequence ID" value="NZ_CP020465.1"/>
</dbReference>
<dbReference type="InterPro" id="IPR050469">
    <property type="entry name" value="Diguanylate_Cyclase"/>
</dbReference>
<name>A0A222G790_9GAMM</name>
<evidence type="ECO:0000256" key="1">
    <source>
        <dbReference type="ARBA" id="ARBA00001946"/>
    </source>
</evidence>
<gene>
    <name evidence="6" type="ORF">B5D82_06705</name>
</gene>
<dbReference type="Gene3D" id="3.30.70.270">
    <property type="match status" value="1"/>
</dbReference>
<feature type="transmembrane region" description="Helical" evidence="4">
    <location>
        <begin position="191"/>
        <end position="211"/>
    </location>
</feature>
<dbReference type="CDD" id="cd12914">
    <property type="entry name" value="PDC1_DGC_like"/>
    <property type="match status" value="1"/>
</dbReference>
<dbReference type="AlphaFoldDB" id="A0A222G790"/>
<evidence type="ECO:0000313" key="7">
    <source>
        <dbReference type="Proteomes" id="UP000202259"/>
    </source>
</evidence>
<dbReference type="OrthoDB" id="9803824at2"/>
<dbReference type="SUPFAM" id="SSF55073">
    <property type="entry name" value="Nucleotide cyclase"/>
    <property type="match status" value="1"/>
</dbReference>
<evidence type="ECO:0000313" key="6">
    <source>
        <dbReference type="EMBL" id="ASP47473.1"/>
    </source>
</evidence>
<organism evidence="6 7">
    <name type="scientific">Cognaticolwellia beringensis</name>
    <dbReference type="NCBI Taxonomy" id="1967665"/>
    <lineage>
        <taxon>Bacteria</taxon>
        <taxon>Pseudomonadati</taxon>
        <taxon>Pseudomonadota</taxon>
        <taxon>Gammaproteobacteria</taxon>
        <taxon>Alteromonadales</taxon>
        <taxon>Colwelliaceae</taxon>
        <taxon>Cognaticolwellia</taxon>
    </lineage>
</organism>
<accession>A0A222G790</accession>
<feature type="transmembrane region" description="Helical" evidence="4">
    <location>
        <begin position="118"/>
        <end position="135"/>
    </location>
</feature>
<keyword evidence="4" id="KW-0812">Transmembrane</keyword>
<keyword evidence="7" id="KW-1185">Reference proteome</keyword>
<feature type="transmembrane region" description="Helical" evidence="4">
    <location>
        <begin position="74"/>
        <end position="106"/>
    </location>
</feature>
<feature type="transmembrane region" description="Helical" evidence="4">
    <location>
        <begin position="155"/>
        <end position="171"/>
    </location>
</feature>
<feature type="transmembrane region" description="Helical" evidence="4">
    <location>
        <begin position="26"/>
        <end position="43"/>
    </location>
</feature>
<dbReference type="PROSITE" id="PS50887">
    <property type="entry name" value="GGDEF"/>
    <property type="match status" value="1"/>
</dbReference>
<dbReference type="EMBL" id="CP020465">
    <property type="protein sequence ID" value="ASP47473.1"/>
    <property type="molecule type" value="Genomic_DNA"/>
</dbReference>
<dbReference type="SMART" id="SM00267">
    <property type="entry name" value="GGDEF"/>
    <property type="match status" value="1"/>
</dbReference>
<dbReference type="PANTHER" id="PTHR45138">
    <property type="entry name" value="REGULATORY COMPONENTS OF SENSORY TRANSDUCTION SYSTEM"/>
    <property type="match status" value="1"/>
</dbReference>
<dbReference type="Proteomes" id="UP000202259">
    <property type="component" value="Chromosome"/>
</dbReference>
<evidence type="ECO:0000256" key="4">
    <source>
        <dbReference type="SAM" id="Phobius"/>
    </source>
</evidence>
<reference evidence="6 7" key="1">
    <citation type="submission" date="2017-08" db="EMBL/GenBank/DDBJ databases">
        <title>Complete genome of Colwellia sp. NB097-1, a psychrophile bacterium ioslated from Bering Sea.</title>
        <authorList>
            <person name="Chen X."/>
        </authorList>
    </citation>
    <scope>NUCLEOTIDE SEQUENCE [LARGE SCALE GENOMIC DNA]</scope>
    <source>
        <strain evidence="6 7">NB097-1</strain>
    </source>
</reference>
<dbReference type="GO" id="GO:0052621">
    <property type="term" value="F:diguanylate cyclase activity"/>
    <property type="evidence" value="ECO:0007669"/>
    <property type="project" value="UniProtKB-EC"/>
</dbReference>
<keyword evidence="4" id="KW-1133">Transmembrane helix</keyword>
<dbReference type="InterPro" id="IPR029787">
    <property type="entry name" value="Nucleotide_cyclase"/>
</dbReference>
<dbReference type="NCBIfam" id="TIGR00254">
    <property type="entry name" value="GGDEF"/>
    <property type="match status" value="1"/>
</dbReference>
<dbReference type="PANTHER" id="PTHR45138:SF9">
    <property type="entry name" value="DIGUANYLATE CYCLASE DGCM-RELATED"/>
    <property type="match status" value="1"/>
</dbReference>
<feature type="transmembrane region" description="Helical" evidence="4">
    <location>
        <begin position="463"/>
        <end position="481"/>
    </location>
</feature>
<evidence type="ECO:0000256" key="2">
    <source>
        <dbReference type="ARBA" id="ARBA00012528"/>
    </source>
</evidence>
<dbReference type="CDD" id="cd01949">
    <property type="entry name" value="GGDEF"/>
    <property type="match status" value="1"/>
</dbReference>
<dbReference type="FunFam" id="3.30.70.270:FF:000001">
    <property type="entry name" value="Diguanylate cyclase domain protein"/>
    <property type="match status" value="1"/>
</dbReference>
<protein>
    <recommendedName>
        <fullName evidence="2">diguanylate cyclase</fullName>
        <ecNumber evidence="2">2.7.7.65</ecNumber>
    </recommendedName>
</protein>
<dbReference type="EC" id="2.7.7.65" evidence="2"/>
<dbReference type="Pfam" id="PF00990">
    <property type="entry name" value="GGDEF"/>
    <property type="match status" value="1"/>
</dbReference>
<sequence length="734" mass="82725">MAIAPIKTALPLDEEIVEAKSSQSRLIILALALGLFGAALNSYPIELAYSVSLVIGNLAFIIAAAYLRPALTLLCALICVAPLLVLWGHPFGFLTFGCEALFISYMRGRGWYLPTADFLYWLIIGMPMTAVIIWLNTSESQEYLLFSLFKQSINAVFYTALGVIFIFVFSDKLNGWVKSQQPKLMKNLKQYLHYILWIMSAFFVIGVCLFLSRNLNEIQQQQIEDKIDISSQYLGRIVESYVDDHTKAVAQIANELSAIEPSRYNDALVKIHQLYPGFITMLVTNQEANIVASSPRILMKDIPQSGVSVADRSYFTEAFFNQSVYVSPVFLGRGFGADPIIAISAPIYVKNNNEPAGVVEGSLNLNLFEKVNSYAANDREIDVVLTDGNDNVIYAESSLGLSQLSKFNFTFNQHTNSNNFMIIESNGSNNIRYLYRQVTLNNGWKIFVLIEHKQILKLIEQQYLTIFISLFLIFMLVVLLANQFANTLNKPLVFALNELAHGDGKTGYKAIPYDAPTEFLTLYDELQQSKEKLLKQQFILEEKVSKRTKDLNKANKALKELANIDSLTGLYNRRYLEDKFSELQAILSRNNAAMVVAMLDLDHFKKLNDEYGHLIGDNCLAYISGVMKRKFDRRSDIVARFGGEEFIIVTQSDDQNGVIQKLEEFREELAQHSFPHLSHQFVGITISIGVVTANAKFSADIDDWISLADEQLYQAKHNGRNQLASNILTNVSKD</sequence>
<comment type="catalytic activity">
    <reaction evidence="3">
        <text>2 GTP = 3',3'-c-di-GMP + 2 diphosphate</text>
        <dbReference type="Rhea" id="RHEA:24898"/>
        <dbReference type="ChEBI" id="CHEBI:33019"/>
        <dbReference type="ChEBI" id="CHEBI:37565"/>
        <dbReference type="ChEBI" id="CHEBI:58805"/>
        <dbReference type="EC" id="2.7.7.65"/>
    </reaction>
</comment>
<dbReference type="InterPro" id="IPR000160">
    <property type="entry name" value="GGDEF_dom"/>
</dbReference>
<feature type="transmembrane region" description="Helical" evidence="4">
    <location>
        <begin position="49"/>
        <end position="67"/>
    </location>
</feature>
<feature type="domain" description="GGDEF" evidence="5">
    <location>
        <begin position="592"/>
        <end position="728"/>
    </location>
</feature>
<dbReference type="KEGG" id="cber:B5D82_06705"/>
<evidence type="ECO:0000256" key="3">
    <source>
        <dbReference type="ARBA" id="ARBA00034247"/>
    </source>
</evidence>
<proteinExistence type="predicted"/>
<evidence type="ECO:0000259" key="5">
    <source>
        <dbReference type="PROSITE" id="PS50887"/>
    </source>
</evidence>
<dbReference type="Gene3D" id="3.30.450.20">
    <property type="entry name" value="PAS domain"/>
    <property type="match status" value="1"/>
</dbReference>